<dbReference type="KEGG" id="ngr:NAEGRDRAFT_47045"/>
<evidence type="ECO:0000313" key="2">
    <source>
        <dbReference type="EMBL" id="EFC47433.1"/>
    </source>
</evidence>
<sequence length="197" mass="23159">MHNLFKPNEQFSEEEFKRKALSGQFKVLSDFNSATILKENQELGLLTTEQQAPPTIEFLKLEKSWLQAKELATKLLNENQDLKTFIETQENDFYEISEKRENEVEILQNKYSEACELNQKYQLTLEGIVKDVKAIQKESNELKIRITAVEKENQDFKKENQDLKTRITDVEKENEGFKIRITNVEQELQLMQILNAL</sequence>
<organism evidence="3">
    <name type="scientific">Naegleria gruberi</name>
    <name type="common">Amoeba</name>
    <dbReference type="NCBI Taxonomy" id="5762"/>
    <lineage>
        <taxon>Eukaryota</taxon>
        <taxon>Discoba</taxon>
        <taxon>Heterolobosea</taxon>
        <taxon>Tetramitia</taxon>
        <taxon>Eutetramitia</taxon>
        <taxon>Vahlkampfiidae</taxon>
        <taxon>Naegleria</taxon>
    </lineage>
</organism>
<gene>
    <name evidence="2" type="ORF">NAEGRDRAFT_47045</name>
</gene>
<dbReference type="OrthoDB" id="7239122at2759"/>
<evidence type="ECO:0000313" key="3">
    <source>
        <dbReference type="Proteomes" id="UP000006671"/>
    </source>
</evidence>
<feature type="coiled-coil region" evidence="1">
    <location>
        <begin position="132"/>
        <end position="187"/>
    </location>
</feature>
<dbReference type="InParanoid" id="D2V6E5"/>
<keyword evidence="1" id="KW-0175">Coiled coil</keyword>
<reference evidence="2 3" key="1">
    <citation type="journal article" date="2010" name="Cell">
        <title>The genome of Naegleria gruberi illuminates early eukaryotic versatility.</title>
        <authorList>
            <person name="Fritz-Laylin L.K."/>
            <person name="Prochnik S.E."/>
            <person name="Ginger M.L."/>
            <person name="Dacks J.B."/>
            <person name="Carpenter M.L."/>
            <person name="Field M.C."/>
            <person name="Kuo A."/>
            <person name="Paredez A."/>
            <person name="Chapman J."/>
            <person name="Pham J."/>
            <person name="Shu S."/>
            <person name="Neupane R."/>
            <person name="Cipriano M."/>
            <person name="Mancuso J."/>
            <person name="Tu H."/>
            <person name="Salamov A."/>
            <person name="Lindquist E."/>
            <person name="Shapiro H."/>
            <person name="Lucas S."/>
            <person name="Grigoriev I.V."/>
            <person name="Cande W.Z."/>
            <person name="Fulton C."/>
            <person name="Rokhsar D.S."/>
            <person name="Dawson S.C."/>
        </authorList>
    </citation>
    <scope>NUCLEOTIDE SEQUENCE [LARGE SCALE GENOMIC DNA]</scope>
    <source>
        <strain evidence="2 3">NEG-M</strain>
    </source>
</reference>
<dbReference type="AlphaFoldDB" id="D2V6E5"/>
<dbReference type="RefSeq" id="XP_002680177.1">
    <property type="nucleotide sequence ID" value="XM_002680131.1"/>
</dbReference>
<dbReference type="GeneID" id="8861748"/>
<dbReference type="VEuPathDB" id="AmoebaDB:NAEGRDRAFT_47045"/>
<accession>D2V6E5</accession>
<protein>
    <submittedName>
        <fullName evidence="2">Predicted protein</fullName>
    </submittedName>
</protein>
<proteinExistence type="predicted"/>
<dbReference type="EMBL" id="GG738854">
    <property type="protein sequence ID" value="EFC47433.1"/>
    <property type="molecule type" value="Genomic_DNA"/>
</dbReference>
<evidence type="ECO:0000256" key="1">
    <source>
        <dbReference type="SAM" id="Coils"/>
    </source>
</evidence>
<name>D2V6E5_NAEGR</name>
<dbReference type="Proteomes" id="UP000006671">
    <property type="component" value="Unassembled WGS sequence"/>
</dbReference>
<keyword evidence="3" id="KW-1185">Reference proteome</keyword>